<feature type="region of interest" description="Disordered" evidence="4">
    <location>
        <begin position="1"/>
        <end position="28"/>
    </location>
</feature>
<evidence type="ECO:0000256" key="4">
    <source>
        <dbReference type="SAM" id="MobiDB-lite"/>
    </source>
</evidence>
<organism evidence="6 7">
    <name type="scientific">Albidiferax ferrireducens (strain ATCC BAA-621 / DSM 15236 / T118)</name>
    <name type="common">Rhodoferax ferrireducens</name>
    <dbReference type="NCBI Taxonomy" id="338969"/>
    <lineage>
        <taxon>Bacteria</taxon>
        <taxon>Pseudomonadati</taxon>
        <taxon>Pseudomonadota</taxon>
        <taxon>Betaproteobacteria</taxon>
        <taxon>Burkholderiales</taxon>
        <taxon>Comamonadaceae</taxon>
        <taxon>Rhodoferax</taxon>
    </lineage>
</organism>
<evidence type="ECO:0000256" key="2">
    <source>
        <dbReference type="ARBA" id="ARBA00022884"/>
    </source>
</evidence>
<dbReference type="STRING" id="338969.Rfer_3812"/>
<proteinExistence type="predicted"/>
<evidence type="ECO:0000259" key="5">
    <source>
        <dbReference type="SMART" id="SM00945"/>
    </source>
</evidence>
<dbReference type="KEGG" id="rfr:Rfer_3812"/>
<keyword evidence="1" id="KW-0963">Cytoplasm</keyword>
<dbReference type="InterPro" id="IPR023529">
    <property type="entry name" value="ProQ"/>
</dbReference>
<dbReference type="GO" id="GO:0005829">
    <property type="term" value="C:cytosol"/>
    <property type="evidence" value="ECO:0007669"/>
    <property type="project" value="TreeGrafter"/>
</dbReference>
<dbReference type="Pfam" id="PF04352">
    <property type="entry name" value="ProQ"/>
    <property type="match status" value="1"/>
</dbReference>
<dbReference type="Proteomes" id="UP000008332">
    <property type="component" value="Chromosome"/>
</dbReference>
<dbReference type="Gene3D" id="1.10.1710.10">
    <property type="entry name" value="ProQ/FinO domain"/>
    <property type="match status" value="1"/>
</dbReference>
<dbReference type="PANTHER" id="PTHR38106">
    <property type="entry name" value="RNA CHAPERONE PROQ"/>
    <property type="match status" value="1"/>
</dbReference>
<gene>
    <name evidence="6" type="ordered locus">Rfer_3812</name>
</gene>
<reference evidence="7" key="1">
    <citation type="submission" date="2006-02" db="EMBL/GenBank/DDBJ databases">
        <title>Complete sequence of chromosome of Rhodoferax ferrireducens DSM 15236.</title>
        <authorList>
            <person name="Copeland A."/>
            <person name="Lucas S."/>
            <person name="Lapidus A."/>
            <person name="Barry K."/>
            <person name="Detter J.C."/>
            <person name="Glavina del Rio T."/>
            <person name="Hammon N."/>
            <person name="Israni S."/>
            <person name="Pitluck S."/>
            <person name="Brettin T."/>
            <person name="Bruce D."/>
            <person name="Han C."/>
            <person name="Tapia R."/>
            <person name="Gilna P."/>
            <person name="Kiss H."/>
            <person name="Schmutz J."/>
            <person name="Larimer F."/>
            <person name="Land M."/>
            <person name="Kyrpides N."/>
            <person name="Ivanova N."/>
            <person name="Richardson P."/>
        </authorList>
    </citation>
    <scope>NUCLEOTIDE SEQUENCE [LARGE SCALE GENOMIC DNA]</scope>
    <source>
        <strain evidence="7">ATCC BAA-621 / DSM 15236 / T118</strain>
    </source>
</reference>
<dbReference type="GO" id="GO:0034057">
    <property type="term" value="F:RNA strand-exchange activity"/>
    <property type="evidence" value="ECO:0007669"/>
    <property type="project" value="InterPro"/>
</dbReference>
<dbReference type="InterPro" id="IPR016103">
    <property type="entry name" value="ProQ/FinO"/>
</dbReference>
<dbReference type="OrthoDB" id="9180746at2"/>
<name>Q21RU1_ALBFT</name>
<feature type="compositionally biased region" description="Low complexity" evidence="4">
    <location>
        <begin position="1"/>
        <end position="22"/>
    </location>
</feature>
<dbReference type="InterPro" id="IPR036442">
    <property type="entry name" value="ProQ/FinO_sf"/>
</dbReference>
<protein>
    <submittedName>
        <fullName evidence="6">Activator of osmoprotectant transporter</fullName>
    </submittedName>
</protein>
<feature type="domain" description="ProQ/FinO" evidence="5">
    <location>
        <begin position="26"/>
        <end position="136"/>
    </location>
</feature>
<dbReference type="SUPFAM" id="SSF48657">
    <property type="entry name" value="FinO-like"/>
    <property type="match status" value="1"/>
</dbReference>
<sequence>MTRTTPEAPAQADTPTQPAEQASKPGRSQAVQPVLEKLFELYPHLFGAEFLPLKLGIFQELLALHPEQFQRDSLKLALGLHTRSTRYLQSVAAGKPRHDLQGAAVEAVAPEHVHFALLELFRRRQGRTQADLRPKLRAQLLAAFAASGLTRQEYQARVLTKDASANTLLEEAFAELDQKLAKQEALLRAFNSSGKTPAEFADMYGLDQRDVMLVLDQGRSQPVPAVKP</sequence>
<evidence type="ECO:0000256" key="3">
    <source>
        <dbReference type="ARBA" id="ARBA00023186"/>
    </source>
</evidence>
<dbReference type="SMART" id="SM00945">
    <property type="entry name" value="ProQ"/>
    <property type="match status" value="1"/>
</dbReference>
<dbReference type="GO" id="GO:0010608">
    <property type="term" value="P:post-transcriptional regulation of gene expression"/>
    <property type="evidence" value="ECO:0007669"/>
    <property type="project" value="InterPro"/>
</dbReference>
<dbReference type="HOGENOM" id="CLU_084154_0_0_4"/>
<keyword evidence="2" id="KW-0694">RNA-binding</keyword>
<evidence type="ECO:0000256" key="1">
    <source>
        <dbReference type="ARBA" id="ARBA00022490"/>
    </source>
</evidence>
<dbReference type="AlphaFoldDB" id="Q21RU1"/>
<evidence type="ECO:0000313" key="6">
    <source>
        <dbReference type="EMBL" id="ABD71512.1"/>
    </source>
</evidence>
<dbReference type="RefSeq" id="WP_011466075.1">
    <property type="nucleotide sequence ID" value="NC_007908.1"/>
</dbReference>
<keyword evidence="3" id="KW-0143">Chaperone</keyword>
<keyword evidence="7" id="KW-1185">Reference proteome</keyword>
<dbReference type="eggNOG" id="COG3109">
    <property type="taxonomic scope" value="Bacteria"/>
</dbReference>
<dbReference type="PANTHER" id="PTHR38106:SF1">
    <property type="entry name" value="RNA CHAPERONE PROQ"/>
    <property type="match status" value="1"/>
</dbReference>
<accession>Q21RU1</accession>
<evidence type="ECO:0000313" key="7">
    <source>
        <dbReference type="Proteomes" id="UP000008332"/>
    </source>
</evidence>
<dbReference type="EMBL" id="CP000267">
    <property type="protein sequence ID" value="ABD71512.1"/>
    <property type="molecule type" value="Genomic_DNA"/>
</dbReference>
<dbReference type="GO" id="GO:0033592">
    <property type="term" value="F:RNA strand annealing activity"/>
    <property type="evidence" value="ECO:0007669"/>
    <property type="project" value="InterPro"/>
</dbReference>